<dbReference type="PANTHER" id="PTHR34298">
    <property type="entry name" value="SEGREGATION AND CONDENSATION PROTEIN B"/>
    <property type="match status" value="1"/>
</dbReference>
<protein>
    <submittedName>
        <fullName evidence="6">SMC-Scp complex subunit ScpB</fullName>
    </submittedName>
</protein>
<comment type="caution">
    <text evidence="6">The sequence shown here is derived from an EMBL/GenBank/DDBJ whole genome shotgun (WGS) entry which is preliminary data.</text>
</comment>
<keyword evidence="2" id="KW-0132">Cell division</keyword>
<feature type="compositionally biased region" description="Low complexity" evidence="5">
    <location>
        <begin position="51"/>
        <end position="77"/>
    </location>
</feature>
<evidence type="ECO:0000256" key="4">
    <source>
        <dbReference type="ARBA" id="ARBA00023306"/>
    </source>
</evidence>
<dbReference type="AlphaFoldDB" id="A0A150Q648"/>
<feature type="compositionally biased region" description="Low complexity" evidence="5">
    <location>
        <begin position="19"/>
        <end position="38"/>
    </location>
</feature>
<dbReference type="InterPro" id="IPR036390">
    <property type="entry name" value="WH_DNA-bd_sf"/>
</dbReference>
<dbReference type="EMBL" id="JEMA01001003">
    <property type="protein sequence ID" value="KYF63430.1"/>
    <property type="molecule type" value="Genomic_DNA"/>
</dbReference>
<reference evidence="6 7" key="1">
    <citation type="submission" date="2014-02" db="EMBL/GenBank/DDBJ databases">
        <title>The small core and large imbalanced accessory genome model reveals a collaborative survival strategy of Sorangium cellulosum strains in nature.</title>
        <authorList>
            <person name="Han K."/>
            <person name="Peng R."/>
            <person name="Blom J."/>
            <person name="Li Y.-Z."/>
        </authorList>
    </citation>
    <scope>NUCLEOTIDE SEQUENCE [LARGE SCALE GENOMIC DNA]</scope>
    <source>
        <strain evidence="6 7">So0008-312</strain>
    </source>
</reference>
<dbReference type="OrthoDB" id="9806226at2"/>
<proteinExistence type="predicted"/>
<feature type="region of interest" description="Disordered" evidence="5">
    <location>
        <begin position="361"/>
        <end position="412"/>
    </location>
</feature>
<dbReference type="Proteomes" id="UP000075260">
    <property type="component" value="Unassembled WGS sequence"/>
</dbReference>
<dbReference type="NCBIfam" id="TIGR00281">
    <property type="entry name" value="SMC-Scp complex subunit ScpB"/>
    <property type="match status" value="1"/>
</dbReference>
<organism evidence="6 7">
    <name type="scientific">Sorangium cellulosum</name>
    <name type="common">Polyangium cellulosum</name>
    <dbReference type="NCBI Taxonomy" id="56"/>
    <lineage>
        <taxon>Bacteria</taxon>
        <taxon>Pseudomonadati</taxon>
        <taxon>Myxococcota</taxon>
        <taxon>Polyangia</taxon>
        <taxon>Polyangiales</taxon>
        <taxon>Polyangiaceae</taxon>
        <taxon>Sorangium</taxon>
    </lineage>
</organism>
<dbReference type="Gene3D" id="1.10.10.10">
    <property type="entry name" value="Winged helix-like DNA-binding domain superfamily/Winged helix DNA-binding domain"/>
    <property type="match status" value="2"/>
</dbReference>
<feature type="compositionally biased region" description="Acidic residues" evidence="5">
    <location>
        <begin position="449"/>
        <end position="531"/>
    </location>
</feature>
<evidence type="ECO:0000256" key="5">
    <source>
        <dbReference type="SAM" id="MobiDB-lite"/>
    </source>
</evidence>
<evidence type="ECO:0000256" key="3">
    <source>
        <dbReference type="ARBA" id="ARBA00022829"/>
    </source>
</evidence>
<keyword evidence="1" id="KW-0963">Cytoplasm</keyword>
<gene>
    <name evidence="6" type="ORF">BE15_15695</name>
</gene>
<dbReference type="SUPFAM" id="SSF46785">
    <property type="entry name" value="Winged helix' DNA-binding domain"/>
    <property type="match status" value="2"/>
</dbReference>
<dbReference type="GO" id="GO:0051304">
    <property type="term" value="P:chromosome separation"/>
    <property type="evidence" value="ECO:0007669"/>
    <property type="project" value="InterPro"/>
</dbReference>
<evidence type="ECO:0000313" key="6">
    <source>
        <dbReference type="EMBL" id="KYF63430.1"/>
    </source>
</evidence>
<dbReference type="InterPro" id="IPR036388">
    <property type="entry name" value="WH-like_DNA-bd_sf"/>
</dbReference>
<dbReference type="GO" id="GO:0051301">
    <property type="term" value="P:cell division"/>
    <property type="evidence" value="ECO:0007669"/>
    <property type="project" value="UniProtKB-KW"/>
</dbReference>
<dbReference type="PANTHER" id="PTHR34298:SF2">
    <property type="entry name" value="SEGREGATION AND CONDENSATION PROTEIN B"/>
    <property type="match status" value="1"/>
</dbReference>
<accession>A0A150Q648</accession>
<evidence type="ECO:0000256" key="1">
    <source>
        <dbReference type="ARBA" id="ARBA00022490"/>
    </source>
</evidence>
<sequence length="531" mass="57647">MAVTVADAAAKRRRVSKTAGQSASARLRAAAHAWLGGAKRPRAAKKEPRAPKAAGQGAPARASAQRASARLRAAAHAWLSGAKRPRAAKKEPRAPKPPGQGAPARASGRGTPARLRAAAHAWLSGAKRPRAVKKEPRAPRGARQDPVARFRAVAWAQLGDPARRASAPARSATAAAQVPGLSAVARKHLKGVLEALIFVAERPVPARELARSANAEHRVVRELLAELVAEYDGRGFRLDEVAGGYVFRTSPAFAPFVREVTEQKPIKMSRAQTETLAIVAYRQPITRPEVDEIRGVDSGAALKSLLERDLVRILGKKDEPGRPMLYGTTAQFLEFFGLKALGELPTLREFTELTEESRRAYERELGEEPPDATVMTSEQESFAGAEGTIRTSVTGAGETSAEDVGVSPTAPREGDVAMEAMEDEVRVESPIPGVHAEPGAQDAVRDANALEEDEVRSAEDEDEEDEDDEDDEDEDEEESDEDEEDGDEDDEDDEDDEEDDEEDDDDDDDEDEDEDDEDDDEDEDDEEDEDD</sequence>
<evidence type="ECO:0000256" key="2">
    <source>
        <dbReference type="ARBA" id="ARBA00022618"/>
    </source>
</evidence>
<name>A0A150Q648_SORCE</name>
<feature type="region of interest" description="Disordered" evidence="5">
    <location>
        <begin position="431"/>
        <end position="531"/>
    </location>
</feature>
<keyword evidence="4" id="KW-0131">Cell cycle</keyword>
<feature type="region of interest" description="Disordered" evidence="5">
    <location>
        <begin position="1"/>
        <end position="113"/>
    </location>
</feature>
<evidence type="ECO:0000313" key="7">
    <source>
        <dbReference type="Proteomes" id="UP000075260"/>
    </source>
</evidence>
<dbReference type="Pfam" id="PF04079">
    <property type="entry name" value="SMC_ScpB"/>
    <property type="match status" value="1"/>
</dbReference>
<dbReference type="InterPro" id="IPR005234">
    <property type="entry name" value="ScpB_csome_segregation"/>
</dbReference>
<keyword evidence="3" id="KW-0159">Chromosome partition</keyword>